<sequence length="68" mass="7532">RRLWKASSLSPPRASELVSSWMEEEEEIISSVAGMQGGRWLKTSKQNSLSSLRATLVRLRPRGGSMAS</sequence>
<evidence type="ECO:0000313" key="2">
    <source>
        <dbReference type="Proteomes" id="UP001228049"/>
    </source>
</evidence>
<dbReference type="EMBL" id="JASDAP010000026">
    <property type="protein sequence ID" value="KAK1878902.1"/>
    <property type="molecule type" value="Genomic_DNA"/>
</dbReference>
<name>A0AAD9EVC6_DISEL</name>
<feature type="non-terminal residue" evidence="1">
    <location>
        <position position="1"/>
    </location>
</feature>
<dbReference type="Proteomes" id="UP001228049">
    <property type="component" value="Unassembled WGS sequence"/>
</dbReference>
<evidence type="ECO:0000313" key="1">
    <source>
        <dbReference type="EMBL" id="KAK1878902.1"/>
    </source>
</evidence>
<dbReference type="AlphaFoldDB" id="A0AAD9EVC6"/>
<reference evidence="1" key="1">
    <citation type="submission" date="2023-04" db="EMBL/GenBank/DDBJ databases">
        <title>Chromosome-level genome of Chaenocephalus aceratus.</title>
        <authorList>
            <person name="Park H."/>
        </authorList>
    </citation>
    <scope>NUCLEOTIDE SEQUENCE</scope>
    <source>
        <strain evidence="1">DE</strain>
        <tissue evidence="1">Muscle</tissue>
    </source>
</reference>
<protein>
    <submittedName>
        <fullName evidence="1">Uncharacterized protein</fullName>
    </submittedName>
</protein>
<keyword evidence="2" id="KW-1185">Reference proteome</keyword>
<comment type="caution">
    <text evidence="1">The sequence shown here is derived from an EMBL/GenBank/DDBJ whole genome shotgun (WGS) entry which is preliminary data.</text>
</comment>
<gene>
    <name evidence="1" type="ORF">KUDE01_027025</name>
</gene>
<accession>A0AAD9EVC6</accession>
<feature type="non-terminal residue" evidence="1">
    <location>
        <position position="68"/>
    </location>
</feature>
<organism evidence="1 2">
    <name type="scientific">Dissostichus eleginoides</name>
    <name type="common">Patagonian toothfish</name>
    <name type="synonym">Dissostichus amissus</name>
    <dbReference type="NCBI Taxonomy" id="100907"/>
    <lineage>
        <taxon>Eukaryota</taxon>
        <taxon>Metazoa</taxon>
        <taxon>Chordata</taxon>
        <taxon>Craniata</taxon>
        <taxon>Vertebrata</taxon>
        <taxon>Euteleostomi</taxon>
        <taxon>Actinopterygii</taxon>
        <taxon>Neopterygii</taxon>
        <taxon>Teleostei</taxon>
        <taxon>Neoteleostei</taxon>
        <taxon>Acanthomorphata</taxon>
        <taxon>Eupercaria</taxon>
        <taxon>Perciformes</taxon>
        <taxon>Notothenioidei</taxon>
        <taxon>Nototheniidae</taxon>
        <taxon>Dissostichus</taxon>
    </lineage>
</organism>
<proteinExistence type="predicted"/>